<organism evidence="6 7">
    <name type="scientific">Batrachochytrium salamandrivorans</name>
    <dbReference type="NCBI Taxonomy" id="1357716"/>
    <lineage>
        <taxon>Eukaryota</taxon>
        <taxon>Fungi</taxon>
        <taxon>Fungi incertae sedis</taxon>
        <taxon>Chytridiomycota</taxon>
        <taxon>Chytridiomycota incertae sedis</taxon>
        <taxon>Chytridiomycetes</taxon>
        <taxon>Rhizophydiales</taxon>
        <taxon>Rhizophydiales incertae sedis</taxon>
        <taxon>Batrachochytrium</taxon>
    </lineage>
</organism>
<dbReference type="Pfam" id="PF13583">
    <property type="entry name" value="Reprolysin_4"/>
    <property type="match status" value="1"/>
</dbReference>
<dbReference type="SMART" id="SM00050">
    <property type="entry name" value="DISIN"/>
    <property type="match status" value="1"/>
</dbReference>
<feature type="domain" description="Disintegrin" evidence="4">
    <location>
        <begin position="577"/>
        <end position="666"/>
    </location>
</feature>
<keyword evidence="3" id="KW-1133">Transmembrane helix</keyword>
<dbReference type="PANTHER" id="PTHR11905:SF159">
    <property type="entry name" value="ADAM METALLOPROTEASE"/>
    <property type="match status" value="1"/>
</dbReference>
<evidence type="ECO:0000313" key="6">
    <source>
        <dbReference type="EMBL" id="KAH6592836.1"/>
    </source>
</evidence>
<keyword evidence="3" id="KW-0812">Transmembrane</keyword>
<evidence type="ECO:0000256" key="1">
    <source>
        <dbReference type="PROSITE-ProRule" id="PRU00276"/>
    </source>
</evidence>
<feature type="compositionally biased region" description="Pro residues" evidence="2">
    <location>
        <begin position="784"/>
        <end position="805"/>
    </location>
</feature>
<evidence type="ECO:0000256" key="3">
    <source>
        <dbReference type="SAM" id="Phobius"/>
    </source>
</evidence>
<feature type="compositionally biased region" description="Low complexity" evidence="2">
    <location>
        <begin position="839"/>
        <end position="848"/>
    </location>
</feature>
<feature type="binding site" evidence="1">
    <location>
        <position position="493"/>
    </location>
    <ligand>
        <name>Zn(2+)</name>
        <dbReference type="ChEBI" id="CHEBI:29105"/>
        <note>catalytic</note>
    </ligand>
</feature>
<comment type="caution">
    <text evidence="1">Lacks conserved residue(s) required for the propagation of feature annotation.</text>
</comment>
<gene>
    <name evidence="6" type="ORF">BASA50_007886</name>
</gene>
<dbReference type="SUPFAM" id="SSF55486">
    <property type="entry name" value="Metalloproteases ('zincins'), catalytic domain"/>
    <property type="match status" value="1"/>
</dbReference>
<evidence type="ECO:0008006" key="8">
    <source>
        <dbReference type="Google" id="ProtNLM"/>
    </source>
</evidence>
<feature type="region of interest" description="Disordered" evidence="2">
    <location>
        <begin position="757"/>
        <end position="864"/>
    </location>
</feature>
<keyword evidence="3" id="KW-0472">Membrane</keyword>
<evidence type="ECO:0000259" key="5">
    <source>
        <dbReference type="PROSITE" id="PS50215"/>
    </source>
</evidence>
<evidence type="ECO:0000313" key="7">
    <source>
        <dbReference type="Proteomes" id="UP001648503"/>
    </source>
</evidence>
<dbReference type="InterPro" id="IPR036436">
    <property type="entry name" value="Disintegrin_dom_sf"/>
</dbReference>
<feature type="compositionally biased region" description="Polar residues" evidence="2">
    <location>
        <begin position="850"/>
        <end position="864"/>
    </location>
</feature>
<proteinExistence type="predicted"/>
<keyword evidence="7" id="KW-1185">Reference proteome</keyword>
<keyword evidence="1" id="KW-0479">Metal-binding</keyword>
<dbReference type="InterPro" id="IPR001762">
    <property type="entry name" value="Disintegrin_dom"/>
</dbReference>
<dbReference type="Gene3D" id="4.10.70.10">
    <property type="entry name" value="Disintegrin domain"/>
    <property type="match status" value="1"/>
</dbReference>
<evidence type="ECO:0000256" key="2">
    <source>
        <dbReference type="SAM" id="MobiDB-lite"/>
    </source>
</evidence>
<dbReference type="Pfam" id="PF00200">
    <property type="entry name" value="Disintegrin"/>
    <property type="match status" value="1"/>
</dbReference>
<feature type="active site" evidence="1">
    <location>
        <position position="494"/>
    </location>
</feature>
<dbReference type="PROSITE" id="PS50215">
    <property type="entry name" value="ADAM_MEPRO"/>
    <property type="match status" value="1"/>
</dbReference>
<dbReference type="EMBL" id="JAFCIX010000371">
    <property type="protein sequence ID" value="KAH6592836.1"/>
    <property type="molecule type" value="Genomic_DNA"/>
</dbReference>
<feature type="binding site" evidence="1">
    <location>
        <position position="497"/>
    </location>
    <ligand>
        <name>Zn(2+)</name>
        <dbReference type="ChEBI" id="CHEBI:29105"/>
        <note>catalytic</note>
    </ligand>
</feature>
<dbReference type="PROSITE" id="PS50214">
    <property type="entry name" value="DISINTEGRIN_2"/>
    <property type="match status" value="1"/>
</dbReference>
<evidence type="ECO:0000259" key="4">
    <source>
        <dbReference type="PROSITE" id="PS50214"/>
    </source>
</evidence>
<dbReference type="Gene3D" id="3.40.390.10">
    <property type="entry name" value="Collagenase (Catalytic Domain)"/>
    <property type="match status" value="1"/>
</dbReference>
<keyword evidence="1" id="KW-0862">Zinc</keyword>
<feature type="transmembrane region" description="Helical" evidence="3">
    <location>
        <begin position="56"/>
        <end position="80"/>
    </location>
</feature>
<feature type="compositionally biased region" description="Polar residues" evidence="2">
    <location>
        <begin position="809"/>
        <end position="822"/>
    </location>
</feature>
<dbReference type="PANTHER" id="PTHR11905">
    <property type="entry name" value="ADAM A DISINTEGRIN AND METALLOPROTEASE DOMAIN"/>
    <property type="match status" value="1"/>
</dbReference>
<protein>
    <recommendedName>
        <fullName evidence="8">Disintegrin domain-containing protein</fullName>
    </recommendedName>
</protein>
<comment type="caution">
    <text evidence="6">The sequence shown here is derived from an EMBL/GenBank/DDBJ whole genome shotgun (WGS) entry which is preliminary data.</text>
</comment>
<sequence>MAITSCSNSLRSPKPLEPLDHLEHLEHSPSLHPTQQSSIRPALLDPQRLQFCSGRFLLLATAMALVAATVLFIPGVSAAVHSNPQQPPENLFPGIPQFMGTPRSVRSYDFVALPAIKRISKDALELSFNAYNRSFLLHLLPNHQLIHQNALVEIHDSEFNLPPVVMSIPTNTVFDGKVIKTNIDGKMTEDGWARITFNTPDFYENSDILFDGVIQAGPNMFHVKRIDHYRIAQRHTDVEVASPYSRQFENWKSKMMIFTDEAELVVEKRWGPVSDCQASDPAHPLSKRSLNSSMVVQQSGECILPDNAQVYTRIADEMRNADERMLFTRAPTGCPSSMQVLPMGVAADCSYVQSYGSTSAALQQILSNWNMASKVYESSFNIQLAVVKVNLQQSCTPSDPKMVWNQDCTNGYTITTRLSDFSNWRGNVEGNGDNIGLWHLMTKCSTQPAVGVAWLNMLCSQSATSQTSNGVNQFVSGTGVSSIVPVEWKVVAHEIGHGFGAYHDCMSSTCPCSGSSASCQCTPCSPNCDCQGQFLMHPLDNAATNSFSPASISAICSQYASLGKCLKAPGTFSTISTGICGNGVKEGNEGCDCGLPSDCAKDPCCDGTTCKLKSPATCDDLNDNCCRNCQLVSAGTVCHPSLGSCDLTMTCNGINATCPTNSSIADGSSCNTVAGASAQCASGVCTSRDLQCSGSGSVVTVSACPAFTSSCALYCQNGAGNCFLLNGYFLDGTPCGYTGKCSNGVCAGGNPGWNPYQKPAPYMRAQQRRPPPPFRHSDQSGNMYPPPSVPPPPFHPESVAHPPPFAYGHQNNHLQAPLQQPGNGWVNPAAYNGDGGGMSQHSGGQPPSNRFGNGSTAVVNNGSH</sequence>
<dbReference type="SUPFAM" id="SSF57552">
    <property type="entry name" value="Blood coagulation inhibitor (disintegrin)"/>
    <property type="match status" value="1"/>
</dbReference>
<feature type="binding site" evidence="1">
    <location>
        <position position="503"/>
    </location>
    <ligand>
        <name>Zn(2+)</name>
        <dbReference type="ChEBI" id="CHEBI:29105"/>
        <note>catalytic</note>
    </ligand>
</feature>
<dbReference type="InterPro" id="IPR001590">
    <property type="entry name" value="Peptidase_M12B"/>
</dbReference>
<reference evidence="6 7" key="1">
    <citation type="submission" date="2021-02" db="EMBL/GenBank/DDBJ databases">
        <title>Variation within the Batrachochytrium salamandrivorans European outbreak.</title>
        <authorList>
            <person name="Kelly M."/>
            <person name="Pasmans F."/>
            <person name="Shea T.P."/>
            <person name="Munoz J.F."/>
            <person name="Carranza S."/>
            <person name="Cuomo C.A."/>
            <person name="Martel A."/>
        </authorList>
    </citation>
    <scope>NUCLEOTIDE SEQUENCE [LARGE SCALE GENOMIC DNA]</scope>
    <source>
        <strain evidence="6 7">AMFP18/2</strain>
    </source>
</reference>
<dbReference type="Proteomes" id="UP001648503">
    <property type="component" value="Unassembled WGS sequence"/>
</dbReference>
<dbReference type="InterPro" id="IPR024079">
    <property type="entry name" value="MetalloPept_cat_dom_sf"/>
</dbReference>
<name>A0ABQ8F781_9FUNG</name>
<accession>A0ABQ8F781</accession>
<feature type="domain" description="Peptidase M12B" evidence="5">
    <location>
        <begin position="339"/>
        <end position="552"/>
    </location>
</feature>